<dbReference type="InterPro" id="IPR008927">
    <property type="entry name" value="6-PGluconate_DH-like_C_sf"/>
</dbReference>
<protein>
    <recommendedName>
        <fullName evidence="3">2-dehydropantoate 2-reductase</fullName>
    </recommendedName>
</protein>
<dbReference type="RefSeq" id="WP_306839895.1">
    <property type="nucleotide sequence ID" value="NZ_JAUSRF010000026.1"/>
</dbReference>
<evidence type="ECO:0000256" key="2">
    <source>
        <dbReference type="ARBA" id="ARBA00008730"/>
    </source>
</evidence>
<dbReference type="Pfam" id="PF02317">
    <property type="entry name" value="Octopine_DH"/>
    <property type="match status" value="1"/>
</dbReference>
<dbReference type="InterPro" id="IPR051729">
    <property type="entry name" value="Opine/Lysopine_DH"/>
</dbReference>
<evidence type="ECO:0000256" key="4">
    <source>
        <dbReference type="ARBA" id="ARBA00022655"/>
    </source>
</evidence>
<dbReference type="InterPro" id="IPR013328">
    <property type="entry name" value="6PGD_dom2"/>
</dbReference>
<dbReference type="SUPFAM" id="SSF51735">
    <property type="entry name" value="NAD(P)-binding Rossmann-fold domains"/>
    <property type="match status" value="1"/>
</dbReference>
<dbReference type="Gene3D" id="3.40.50.720">
    <property type="entry name" value="NAD(P)-binding Rossmann-like Domain"/>
    <property type="match status" value="1"/>
</dbReference>
<accession>A0ABT9Q0Z6</accession>
<dbReference type="PANTHER" id="PTHR38015">
    <property type="entry name" value="BLR6086 PROTEIN"/>
    <property type="match status" value="1"/>
</dbReference>
<dbReference type="SUPFAM" id="SSF48179">
    <property type="entry name" value="6-phosphogluconate dehydrogenase C-terminal domain-like"/>
    <property type="match status" value="1"/>
</dbReference>
<evidence type="ECO:0000256" key="1">
    <source>
        <dbReference type="ARBA" id="ARBA00004994"/>
    </source>
</evidence>
<organism evidence="9 10">
    <name type="scientific">Neorhizobium huautlense</name>
    <dbReference type="NCBI Taxonomy" id="67774"/>
    <lineage>
        <taxon>Bacteria</taxon>
        <taxon>Pseudomonadati</taxon>
        <taxon>Pseudomonadota</taxon>
        <taxon>Alphaproteobacteria</taxon>
        <taxon>Hyphomicrobiales</taxon>
        <taxon>Rhizobiaceae</taxon>
        <taxon>Rhizobium/Agrobacterium group</taxon>
        <taxon>Neorhizobium</taxon>
    </lineage>
</organism>
<name>A0ABT9Q0Z6_9HYPH</name>
<dbReference type="PANTHER" id="PTHR38015:SF1">
    <property type="entry name" value="OPINE DEHYDROGENASE DOMAIN-CONTAINING PROTEIN"/>
    <property type="match status" value="1"/>
</dbReference>
<evidence type="ECO:0000259" key="7">
    <source>
        <dbReference type="Pfam" id="PF02317"/>
    </source>
</evidence>
<feature type="domain" description="Ketopantoate reductase N-terminal" evidence="8">
    <location>
        <begin position="3"/>
        <end position="100"/>
    </location>
</feature>
<comment type="pathway">
    <text evidence="1">Cofactor biosynthesis; (R)-pantothenate biosynthesis; (R)-pantoate from 3-methyl-2-oxobutanoate: step 2/2.</text>
</comment>
<dbReference type="InterPro" id="IPR003421">
    <property type="entry name" value="Opine_DH"/>
</dbReference>
<proteinExistence type="inferred from homology"/>
<dbReference type="InterPro" id="IPR036291">
    <property type="entry name" value="NAD(P)-bd_dom_sf"/>
</dbReference>
<evidence type="ECO:0000256" key="3">
    <source>
        <dbReference type="ARBA" id="ARBA00019465"/>
    </source>
</evidence>
<evidence type="ECO:0000256" key="6">
    <source>
        <dbReference type="ARBA" id="ARBA00048793"/>
    </source>
</evidence>
<reference evidence="9 10" key="1">
    <citation type="submission" date="2023-07" db="EMBL/GenBank/DDBJ databases">
        <title>Sorghum-associated microbial communities from plants grown in Nebraska, USA.</title>
        <authorList>
            <person name="Schachtman D."/>
        </authorList>
    </citation>
    <scope>NUCLEOTIDE SEQUENCE [LARGE SCALE GENOMIC DNA]</scope>
    <source>
        <strain evidence="9 10">DS1307</strain>
    </source>
</reference>
<dbReference type="GO" id="GO:0047129">
    <property type="term" value="F:opine dehydrogenase activity"/>
    <property type="evidence" value="ECO:0007669"/>
    <property type="project" value="UniProtKB-EC"/>
</dbReference>
<keyword evidence="4" id="KW-0566">Pantothenate biosynthesis</keyword>
<evidence type="ECO:0000313" key="10">
    <source>
        <dbReference type="Proteomes" id="UP001241472"/>
    </source>
</evidence>
<dbReference type="Gene3D" id="1.10.1040.10">
    <property type="entry name" value="N-(1-d-carboxylethyl)-l-norvaline Dehydrogenase, domain 2"/>
    <property type="match status" value="1"/>
</dbReference>
<evidence type="ECO:0000313" key="9">
    <source>
        <dbReference type="EMBL" id="MDP9840387.1"/>
    </source>
</evidence>
<comment type="caution">
    <text evidence="9">The sequence shown here is derived from an EMBL/GenBank/DDBJ whole genome shotgun (WGS) entry which is preliminary data.</text>
</comment>
<comment type="similarity">
    <text evidence="2">Belongs to the lysopine/nopaline/octopine/opine/vitopine dehydrogenases family.</text>
</comment>
<dbReference type="InterPro" id="IPR013332">
    <property type="entry name" value="KPR_N"/>
</dbReference>
<evidence type="ECO:0000259" key="8">
    <source>
        <dbReference type="Pfam" id="PF02558"/>
    </source>
</evidence>
<keyword evidence="5 9" id="KW-0560">Oxidoreductase</keyword>
<gene>
    <name evidence="9" type="ORF">J2T09_005174</name>
</gene>
<dbReference type="Proteomes" id="UP001241472">
    <property type="component" value="Unassembled WGS sequence"/>
</dbReference>
<dbReference type="Pfam" id="PF02558">
    <property type="entry name" value="ApbA"/>
    <property type="match status" value="1"/>
</dbReference>
<keyword evidence="10" id="KW-1185">Reference proteome</keyword>
<sequence>MKVGIAGAGAIAMGYAALLLSRGHEAGIWSPSGNRTVDLLDGKSLKATGAIEGEFHPAVCQSASELADADVIVLALPAYGQRFVIDALVPHLQNRHTVVISGHLSFASLYLAGRLAERGLQLPVIAWNTTALTCKSQSFTEIRIGALRKIVSIAVVPTRMADQGLEICIALFGERFALQNDLVTITLSNLNPQSHLAIALCNLTRFERAEVWGQRENMTPTVGRFIEALDQERLSLAAALGKTVGSVFDHYRNSFGLSGQSVAGLSAQQVERGADVAGPKTIDSRYVLEDVPFGLVPLLRLAEMAGIDLPLHRSGVAILSACYGRDFMSENDLLLKSHLEAVRELS</sequence>
<evidence type="ECO:0000256" key="5">
    <source>
        <dbReference type="ARBA" id="ARBA00023002"/>
    </source>
</evidence>
<comment type="catalytic activity">
    <reaction evidence="6">
        <text>(R)-pantoate + NADP(+) = 2-dehydropantoate + NADPH + H(+)</text>
        <dbReference type="Rhea" id="RHEA:16233"/>
        <dbReference type="ChEBI" id="CHEBI:11561"/>
        <dbReference type="ChEBI" id="CHEBI:15378"/>
        <dbReference type="ChEBI" id="CHEBI:15980"/>
        <dbReference type="ChEBI" id="CHEBI:57783"/>
        <dbReference type="ChEBI" id="CHEBI:58349"/>
        <dbReference type="EC" id="1.1.1.169"/>
    </reaction>
</comment>
<dbReference type="EMBL" id="JAUSRF010000026">
    <property type="protein sequence ID" value="MDP9840387.1"/>
    <property type="molecule type" value="Genomic_DNA"/>
</dbReference>
<feature type="domain" description="Opine dehydrogenase" evidence="7">
    <location>
        <begin position="180"/>
        <end position="321"/>
    </location>
</feature>